<dbReference type="EMBL" id="JAOCDZ010000030">
    <property type="protein sequence ID" value="MDH0739844.1"/>
    <property type="molecule type" value="Genomic_DNA"/>
</dbReference>
<protein>
    <submittedName>
        <fullName evidence="1">Uncharacterized protein</fullName>
    </submittedName>
</protein>
<evidence type="ECO:0000313" key="1">
    <source>
        <dbReference type="EMBL" id="MDH0739844.1"/>
    </source>
</evidence>
<comment type="caution">
    <text evidence="1">The sequence shown here is derived from an EMBL/GenBank/DDBJ whole genome shotgun (WGS) entry which is preliminary data.</text>
</comment>
<reference evidence="1" key="1">
    <citation type="submission" date="2022-09" db="EMBL/GenBank/DDBJ databases">
        <title>Intensive care unit water sources are persistently colonized with multi-drug resistant bacteria and are the site of extensive horizontal gene transfer of antibiotic resistance genes.</title>
        <authorList>
            <person name="Diorio-Toth L."/>
        </authorList>
    </citation>
    <scope>NUCLEOTIDE SEQUENCE</scope>
    <source>
        <strain evidence="1">GD03843</strain>
    </source>
</reference>
<gene>
    <name evidence="1" type="ORF">N5D93_28855</name>
</gene>
<evidence type="ECO:0000313" key="2">
    <source>
        <dbReference type="Proteomes" id="UP001161094"/>
    </source>
</evidence>
<dbReference type="AlphaFoldDB" id="A0AA42LUK9"/>
<sequence length="191" mass="22183">MKKILGRFDGASPAMFPACGKLAYRRPERYVLAVRAPFVKDMVRVSRSVSIPAHPFAAWLRCALSELPNFTQIANAAMRRGRQAFRLPSPTGKPCQELELILFFQGEQRSRRSTRRYDRKRARRGITMDTAKEWYAAVREWQRARDELTAAIAAIKWPSPTPGCLENYDRAYARETEARERMNQAYERVRR</sequence>
<organism evidence="1 2">
    <name type="scientific">Achromobacter spanius</name>
    <dbReference type="NCBI Taxonomy" id="217203"/>
    <lineage>
        <taxon>Bacteria</taxon>
        <taxon>Pseudomonadati</taxon>
        <taxon>Pseudomonadota</taxon>
        <taxon>Betaproteobacteria</taxon>
        <taxon>Burkholderiales</taxon>
        <taxon>Alcaligenaceae</taxon>
        <taxon>Achromobacter</taxon>
    </lineage>
</organism>
<dbReference type="RefSeq" id="WP_279997390.1">
    <property type="nucleotide sequence ID" value="NZ_JAOCDZ010000030.1"/>
</dbReference>
<name>A0AA42LUK9_9BURK</name>
<accession>A0AA42LUK9</accession>
<proteinExistence type="predicted"/>
<dbReference type="Proteomes" id="UP001161094">
    <property type="component" value="Unassembled WGS sequence"/>
</dbReference>